<dbReference type="AlphaFoldDB" id="A0A4R6VEQ6"/>
<protein>
    <submittedName>
        <fullName evidence="1">Uncharacterized protein</fullName>
    </submittedName>
</protein>
<sequence>METYHRLARSLGVTTGRLVAGEPVGKQHHGDENKVSLLAMRRAIAPPVGIDGRAIRIEEEPNLADLRAAAAEFANSYHADKYQDMATLVPNLVTSAHAAVAHYAHTPQQALAHRVRSEILQLAGRYLTQIRAYDLAQMALTDAVRDASAAGDRLNASAAVIGQAWVLLRQGRMEEAEGLSTATADQVEPRVSKASEEELAAWGWLLLRASAASARNNRPDEAREAIRLARTAGAALGDEVTHRLRGWVSFGPITVELKAIENEAIADRPDRVLAMSEPLAQGSSTSDNWNRHMLDVAKAHSRMRQDAEATQVLARLAATSPQWLSHQRMAEETFAEIRSRRKRALTSDQRKLAMLLAG</sequence>
<accession>A0A4R6VEQ6</accession>
<gene>
    <name evidence="1" type="ORF">EV190_101879</name>
</gene>
<evidence type="ECO:0000313" key="1">
    <source>
        <dbReference type="EMBL" id="TDQ55547.1"/>
    </source>
</evidence>
<proteinExistence type="predicted"/>
<dbReference type="Proteomes" id="UP000295281">
    <property type="component" value="Unassembled WGS sequence"/>
</dbReference>
<comment type="caution">
    <text evidence="1">The sequence shown here is derived from an EMBL/GenBank/DDBJ whole genome shotgun (WGS) entry which is preliminary data.</text>
</comment>
<dbReference type="EMBL" id="SNYN01000001">
    <property type="protein sequence ID" value="TDQ55547.1"/>
    <property type="molecule type" value="Genomic_DNA"/>
</dbReference>
<organism evidence="1 2">
    <name type="scientific">Actinorugispora endophytica</name>
    <dbReference type="NCBI Taxonomy" id="1605990"/>
    <lineage>
        <taxon>Bacteria</taxon>
        <taxon>Bacillati</taxon>
        <taxon>Actinomycetota</taxon>
        <taxon>Actinomycetes</taxon>
        <taxon>Streptosporangiales</taxon>
        <taxon>Nocardiopsidaceae</taxon>
        <taxon>Actinorugispora</taxon>
    </lineage>
</organism>
<dbReference type="InterPro" id="IPR011990">
    <property type="entry name" value="TPR-like_helical_dom_sf"/>
</dbReference>
<reference evidence="1 2" key="1">
    <citation type="submission" date="2019-03" db="EMBL/GenBank/DDBJ databases">
        <title>Genomic Encyclopedia of Type Strains, Phase IV (KMG-IV): sequencing the most valuable type-strain genomes for metagenomic binning, comparative biology and taxonomic classification.</title>
        <authorList>
            <person name="Goeker M."/>
        </authorList>
    </citation>
    <scope>NUCLEOTIDE SEQUENCE [LARGE SCALE GENOMIC DNA]</scope>
    <source>
        <strain evidence="1 2">DSM 46770</strain>
    </source>
</reference>
<evidence type="ECO:0000313" key="2">
    <source>
        <dbReference type="Proteomes" id="UP000295281"/>
    </source>
</evidence>
<keyword evidence="2" id="KW-1185">Reference proteome</keyword>
<dbReference type="SUPFAM" id="SSF48452">
    <property type="entry name" value="TPR-like"/>
    <property type="match status" value="1"/>
</dbReference>
<name>A0A4R6VEQ6_9ACTN</name>